<evidence type="ECO:0000313" key="12">
    <source>
        <dbReference type="EMBL" id="CDO98544.1"/>
    </source>
</evidence>
<keyword evidence="1 9" id="KW-0479">Metal-binding</keyword>
<feature type="compositionally biased region" description="Basic residues" evidence="10">
    <location>
        <begin position="32"/>
        <end position="43"/>
    </location>
</feature>
<name>A0A068TRH1_COFCA</name>
<dbReference type="PROSITE" id="PS01361">
    <property type="entry name" value="ZF_DOF_1"/>
    <property type="match status" value="1"/>
</dbReference>
<reference evidence="13" key="1">
    <citation type="journal article" date="2014" name="Science">
        <title>The coffee genome provides insight into the convergent evolution of caffeine biosynthesis.</title>
        <authorList>
            <person name="Denoeud F."/>
            <person name="Carretero-Paulet L."/>
            <person name="Dereeper A."/>
            <person name="Droc G."/>
            <person name="Guyot R."/>
            <person name="Pietrella M."/>
            <person name="Zheng C."/>
            <person name="Alberti A."/>
            <person name="Anthony F."/>
            <person name="Aprea G."/>
            <person name="Aury J.M."/>
            <person name="Bento P."/>
            <person name="Bernard M."/>
            <person name="Bocs S."/>
            <person name="Campa C."/>
            <person name="Cenci A."/>
            <person name="Combes M.C."/>
            <person name="Crouzillat D."/>
            <person name="Da Silva C."/>
            <person name="Daddiego L."/>
            <person name="De Bellis F."/>
            <person name="Dussert S."/>
            <person name="Garsmeur O."/>
            <person name="Gayraud T."/>
            <person name="Guignon V."/>
            <person name="Jahn K."/>
            <person name="Jamilloux V."/>
            <person name="Joet T."/>
            <person name="Labadie K."/>
            <person name="Lan T."/>
            <person name="Leclercq J."/>
            <person name="Lepelley M."/>
            <person name="Leroy T."/>
            <person name="Li L.T."/>
            <person name="Librado P."/>
            <person name="Lopez L."/>
            <person name="Munoz A."/>
            <person name="Noel B."/>
            <person name="Pallavicini A."/>
            <person name="Perrotta G."/>
            <person name="Poncet V."/>
            <person name="Pot D."/>
            <person name="Priyono X."/>
            <person name="Rigoreau M."/>
            <person name="Rouard M."/>
            <person name="Rozas J."/>
            <person name="Tranchant-Dubreuil C."/>
            <person name="VanBuren R."/>
            <person name="Zhang Q."/>
            <person name="Andrade A.C."/>
            <person name="Argout X."/>
            <person name="Bertrand B."/>
            <person name="de Kochko A."/>
            <person name="Graziosi G."/>
            <person name="Henry R.J."/>
            <person name="Jayarama X."/>
            <person name="Ming R."/>
            <person name="Nagai C."/>
            <person name="Rounsley S."/>
            <person name="Sankoff D."/>
            <person name="Giuliano G."/>
            <person name="Albert V.A."/>
            <person name="Wincker P."/>
            <person name="Lashermes P."/>
        </authorList>
    </citation>
    <scope>NUCLEOTIDE SEQUENCE [LARGE SCALE GENOMIC DNA]</scope>
    <source>
        <strain evidence="13">cv. DH200-94</strain>
    </source>
</reference>
<keyword evidence="13" id="KW-1185">Reference proteome</keyword>
<dbReference type="STRING" id="49390.A0A068TRH1"/>
<evidence type="ECO:0000256" key="5">
    <source>
        <dbReference type="ARBA" id="ARBA00023125"/>
    </source>
</evidence>
<dbReference type="EMBL" id="HG739086">
    <property type="protein sequence ID" value="CDO98544.1"/>
    <property type="molecule type" value="Genomic_DNA"/>
</dbReference>
<evidence type="ECO:0000256" key="4">
    <source>
        <dbReference type="ARBA" id="ARBA00023015"/>
    </source>
</evidence>
<evidence type="ECO:0000256" key="6">
    <source>
        <dbReference type="ARBA" id="ARBA00023163"/>
    </source>
</evidence>
<organism evidence="12 13">
    <name type="scientific">Coffea canephora</name>
    <name type="common">Robusta coffee</name>
    <dbReference type="NCBI Taxonomy" id="49390"/>
    <lineage>
        <taxon>Eukaryota</taxon>
        <taxon>Viridiplantae</taxon>
        <taxon>Streptophyta</taxon>
        <taxon>Embryophyta</taxon>
        <taxon>Tracheophyta</taxon>
        <taxon>Spermatophyta</taxon>
        <taxon>Magnoliopsida</taxon>
        <taxon>eudicotyledons</taxon>
        <taxon>Gunneridae</taxon>
        <taxon>Pentapetalae</taxon>
        <taxon>asterids</taxon>
        <taxon>lamiids</taxon>
        <taxon>Gentianales</taxon>
        <taxon>Rubiaceae</taxon>
        <taxon>Ixoroideae</taxon>
        <taxon>Gardenieae complex</taxon>
        <taxon>Bertiereae - Coffeeae clade</taxon>
        <taxon>Coffeeae</taxon>
        <taxon>Coffea</taxon>
    </lineage>
</organism>
<dbReference type="GO" id="GO:0008270">
    <property type="term" value="F:zinc ion binding"/>
    <property type="evidence" value="ECO:0007669"/>
    <property type="project" value="UniProtKB-KW"/>
</dbReference>
<dbReference type="Proteomes" id="UP000295252">
    <property type="component" value="Chromosome VI"/>
</dbReference>
<dbReference type="Pfam" id="PF02701">
    <property type="entry name" value="Zn_ribbon_Dof"/>
    <property type="match status" value="1"/>
</dbReference>
<dbReference type="OMA" id="TPFEYGG"/>
<evidence type="ECO:0000256" key="1">
    <source>
        <dbReference type="ARBA" id="ARBA00022723"/>
    </source>
</evidence>
<dbReference type="PROSITE" id="PS50884">
    <property type="entry name" value="ZF_DOF_2"/>
    <property type="match status" value="1"/>
</dbReference>
<keyword evidence="5 8" id="KW-0238">DNA-binding</keyword>
<evidence type="ECO:0000256" key="8">
    <source>
        <dbReference type="PROSITE-ProRule" id="PRU00071"/>
    </source>
</evidence>
<dbReference type="InterPro" id="IPR003851">
    <property type="entry name" value="Znf_Dof"/>
</dbReference>
<feature type="region of interest" description="Disordered" evidence="10">
    <location>
        <begin position="18"/>
        <end position="43"/>
    </location>
</feature>
<feature type="domain" description="Dof-type" evidence="11">
    <location>
        <begin position="44"/>
        <end position="98"/>
    </location>
</feature>
<dbReference type="PANTHER" id="PTHR31992:SF205">
    <property type="entry name" value="DOF ZINC FINGER PROTEIN"/>
    <property type="match status" value="1"/>
</dbReference>
<dbReference type="GO" id="GO:0005634">
    <property type="term" value="C:nucleus"/>
    <property type="evidence" value="ECO:0007669"/>
    <property type="project" value="UniProtKB-SubCell"/>
</dbReference>
<evidence type="ECO:0000256" key="10">
    <source>
        <dbReference type="SAM" id="MobiDB-lite"/>
    </source>
</evidence>
<feature type="region of interest" description="Disordered" evidence="10">
    <location>
        <begin position="88"/>
        <end position="163"/>
    </location>
</feature>
<dbReference type="GO" id="GO:0003677">
    <property type="term" value="F:DNA binding"/>
    <property type="evidence" value="ECO:0007669"/>
    <property type="project" value="UniProtKB-UniRule"/>
</dbReference>
<evidence type="ECO:0000256" key="9">
    <source>
        <dbReference type="RuleBase" id="RU369094"/>
    </source>
</evidence>
<feature type="compositionally biased region" description="Low complexity" evidence="10">
    <location>
        <begin position="104"/>
        <end position="117"/>
    </location>
</feature>
<dbReference type="InterPro" id="IPR045174">
    <property type="entry name" value="Dof"/>
</dbReference>
<keyword evidence="4 9" id="KW-0805">Transcription regulation</keyword>
<evidence type="ECO:0000256" key="2">
    <source>
        <dbReference type="ARBA" id="ARBA00022771"/>
    </source>
</evidence>
<evidence type="ECO:0000313" key="13">
    <source>
        <dbReference type="Proteomes" id="UP000295252"/>
    </source>
</evidence>
<comment type="function">
    <text evidence="9">Transcription factor that binds specifically to a 5'-AA[AG]G-3' consensus core sequence.</text>
</comment>
<proteinExistence type="predicted"/>
<feature type="compositionally biased region" description="Low complexity" evidence="10">
    <location>
        <begin position="124"/>
        <end position="163"/>
    </location>
</feature>
<protein>
    <recommendedName>
        <fullName evidence="9">Dof zinc finger protein</fullName>
    </recommendedName>
</protein>
<sequence length="352" mass="37016">MQDIHAISGGGGVAGGGNRLFAGGSGGGDRRLRPHHNQNHHQALKCPRCDSLNTKFCYYNNYNLSQPRHFCKSCRRYWTKGGVLRNVPVGGGCRKTKRSKPKQAASADVAVAGAPAPGERKSNSHSSSESSSLTATTTAAKKTPGAGTTGEVASATVNSSSSGASNLMNFTDSRFFLAQMNPSTSFEHPQPLLNPAVTSEGQIFTDMGSFTSLMTSSNDPAMLGFANVTATDISGYRLQQSHQGAVLDDQSSNQMAGTAGGGGSDHELKMDQINCGFLDQTAQIGFPGLQQNRISNGGLQCLDWHINGGGGEGDDGGGEQGLFDFSGTVDQAYWGQNQWADNDQSLNFPPLV</sequence>
<dbReference type="OrthoDB" id="1927254at2759"/>
<dbReference type="AlphaFoldDB" id="A0A068TRH1"/>
<dbReference type="InParanoid" id="A0A068TRH1"/>
<dbReference type="GO" id="GO:0003700">
    <property type="term" value="F:DNA-binding transcription factor activity"/>
    <property type="evidence" value="ECO:0007669"/>
    <property type="project" value="UniProtKB-UniRule"/>
</dbReference>
<gene>
    <name evidence="12" type="ORF">GSCOC_T00022680001</name>
</gene>
<dbReference type="PANTHER" id="PTHR31992">
    <property type="entry name" value="DOF ZINC FINGER PROTEIN DOF1.4-RELATED"/>
    <property type="match status" value="1"/>
</dbReference>
<comment type="subcellular location">
    <subcellularLocation>
        <location evidence="8 9">Nucleus</location>
    </subcellularLocation>
</comment>
<accession>A0A068TRH1</accession>
<feature type="compositionally biased region" description="Gly residues" evidence="10">
    <location>
        <begin position="18"/>
        <end position="27"/>
    </location>
</feature>
<dbReference type="PhylomeDB" id="A0A068TRH1"/>
<feature type="compositionally biased region" description="Polar residues" evidence="10">
    <location>
        <begin position="246"/>
        <end position="256"/>
    </location>
</feature>
<keyword evidence="6 9" id="KW-0804">Transcription</keyword>
<keyword evidence="7 8" id="KW-0539">Nucleus</keyword>
<keyword evidence="2 8" id="KW-0863">Zinc-finger</keyword>
<dbReference type="FunCoup" id="A0A068TRH1">
    <property type="interactions" value="109"/>
</dbReference>
<evidence type="ECO:0000256" key="3">
    <source>
        <dbReference type="ARBA" id="ARBA00022833"/>
    </source>
</evidence>
<evidence type="ECO:0000256" key="7">
    <source>
        <dbReference type="ARBA" id="ARBA00023242"/>
    </source>
</evidence>
<keyword evidence="3 9" id="KW-0862">Zinc</keyword>
<feature type="region of interest" description="Disordered" evidence="10">
    <location>
        <begin position="246"/>
        <end position="265"/>
    </location>
</feature>
<evidence type="ECO:0000259" key="11">
    <source>
        <dbReference type="PROSITE" id="PS50884"/>
    </source>
</evidence>
<dbReference type="Gramene" id="CDO98544">
    <property type="protein sequence ID" value="CDO98544"/>
    <property type="gene ID" value="GSCOC_T00022680001"/>
</dbReference>